<feature type="coiled-coil region" evidence="4">
    <location>
        <begin position="106"/>
        <end position="141"/>
    </location>
</feature>
<sequence length="333" mass="38746">MGLKGRTARDWFDEGYEAKDPKKKVEYYTKALEIDPKDVIAWYFKGIALRKLGRCEEEIRCYDKALEINPEYVYVWNNKGIALRKLKRYEEAIGCYDKALDIDPKYERAKKNRKIAEVKLREQKEKEQREEKIERERMTSDFVSSIESEISRIKSSGVKISKSIELIKQVKSELNKNNFERAKELAEEAKKIASERKSGYNLAFKSISESERILNKTKNKGVIISTDLLLKSKQALDTGDYEESVRSAEELKNLVNNRETKYRKAREWIKSAESAIRKSKDFGCDTSKADELLNRAKSGFGTGNYEKSVSDVRRSEEVAKEIKERSKRDQSRK</sequence>
<dbReference type="SUPFAM" id="SSF48452">
    <property type="entry name" value="TPR-like"/>
    <property type="match status" value="1"/>
</dbReference>
<accession>A0A8B3S2F7</accession>
<protein>
    <recommendedName>
        <fullName evidence="8">Tetratricopeptide repeat protein</fullName>
    </recommendedName>
</protein>
<keyword evidence="4" id="KW-0175">Coiled coil</keyword>
<dbReference type="Proteomes" id="UP000291831">
    <property type="component" value="Unassembled WGS sequence"/>
</dbReference>
<feature type="region of interest" description="Disordered" evidence="5">
    <location>
        <begin position="297"/>
        <end position="333"/>
    </location>
</feature>
<evidence type="ECO:0000313" key="7">
    <source>
        <dbReference type="Proteomes" id="UP000291831"/>
    </source>
</evidence>
<dbReference type="InterPro" id="IPR051685">
    <property type="entry name" value="Ycf3/AcsC/BcsC/TPR_MFPF"/>
</dbReference>
<evidence type="ECO:0000256" key="2">
    <source>
        <dbReference type="ARBA" id="ARBA00022803"/>
    </source>
</evidence>
<reference evidence="7" key="1">
    <citation type="submission" date="2019-01" db="EMBL/GenBank/DDBJ databases">
        <title>Anaerobic oxidation of ethane by archaea from a marine hydrocarbon seep.</title>
        <authorList>
            <person name="Musat F."/>
        </authorList>
    </citation>
    <scope>NUCLEOTIDE SEQUENCE [LARGE SCALE GENOMIC DNA]</scope>
</reference>
<organism evidence="6 7">
    <name type="scientific">Candidatus Argoarchaeum ethanivorans</name>
    <dbReference type="NCBI Taxonomy" id="2608793"/>
    <lineage>
        <taxon>Archaea</taxon>
        <taxon>Methanobacteriati</taxon>
        <taxon>Methanobacteriota</taxon>
        <taxon>Stenosarchaea group</taxon>
        <taxon>Methanomicrobia</taxon>
        <taxon>Methanosarcinales</taxon>
        <taxon>Methanosarcinales incertae sedis</taxon>
        <taxon>GOM Arc I cluster</taxon>
        <taxon>Candidatus Argoarchaeum</taxon>
    </lineage>
</organism>
<evidence type="ECO:0008006" key="8">
    <source>
        <dbReference type="Google" id="ProtNLM"/>
    </source>
</evidence>
<dbReference type="Gene3D" id="1.25.40.10">
    <property type="entry name" value="Tetratricopeptide repeat domain"/>
    <property type="match status" value="1"/>
</dbReference>
<dbReference type="SMART" id="SM00028">
    <property type="entry name" value="TPR"/>
    <property type="match status" value="4"/>
</dbReference>
<name>A0A8B3S2F7_9EURY</name>
<keyword evidence="2 3" id="KW-0802">TPR repeat</keyword>
<evidence type="ECO:0000313" key="6">
    <source>
        <dbReference type="EMBL" id="RZB29436.1"/>
    </source>
</evidence>
<gene>
    <name evidence="6" type="ORF">AEth_01164</name>
</gene>
<evidence type="ECO:0000256" key="4">
    <source>
        <dbReference type="SAM" id="Coils"/>
    </source>
</evidence>
<evidence type="ECO:0000256" key="3">
    <source>
        <dbReference type="PROSITE-ProRule" id="PRU00339"/>
    </source>
</evidence>
<dbReference type="InterPro" id="IPR019734">
    <property type="entry name" value="TPR_rpt"/>
</dbReference>
<dbReference type="Pfam" id="PF00515">
    <property type="entry name" value="TPR_1"/>
    <property type="match status" value="1"/>
</dbReference>
<dbReference type="PANTHER" id="PTHR44943:SF4">
    <property type="entry name" value="TPR REPEAT-CONTAINING PROTEIN MJ0798"/>
    <property type="match status" value="1"/>
</dbReference>
<dbReference type="PANTHER" id="PTHR44943">
    <property type="entry name" value="CELLULOSE SYNTHASE OPERON PROTEIN C"/>
    <property type="match status" value="1"/>
</dbReference>
<evidence type="ECO:0000256" key="5">
    <source>
        <dbReference type="SAM" id="MobiDB-lite"/>
    </source>
</evidence>
<dbReference type="Pfam" id="PF13181">
    <property type="entry name" value="TPR_8"/>
    <property type="match status" value="1"/>
</dbReference>
<feature type="compositionally biased region" description="Basic and acidic residues" evidence="5">
    <location>
        <begin position="308"/>
        <end position="333"/>
    </location>
</feature>
<dbReference type="EMBL" id="RPGO01000027">
    <property type="protein sequence ID" value="RZB29436.1"/>
    <property type="molecule type" value="Genomic_DNA"/>
</dbReference>
<feature type="repeat" description="TPR" evidence="3">
    <location>
        <begin position="73"/>
        <end position="106"/>
    </location>
</feature>
<dbReference type="InterPro" id="IPR011990">
    <property type="entry name" value="TPR-like_helical_dom_sf"/>
</dbReference>
<dbReference type="PROSITE" id="PS50005">
    <property type="entry name" value="TPR"/>
    <property type="match status" value="2"/>
</dbReference>
<keyword evidence="1" id="KW-0677">Repeat</keyword>
<evidence type="ECO:0000256" key="1">
    <source>
        <dbReference type="ARBA" id="ARBA00022737"/>
    </source>
</evidence>
<feature type="repeat" description="TPR" evidence="3">
    <location>
        <begin position="39"/>
        <end position="72"/>
    </location>
</feature>
<dbReference type="AlphaFoldDB" id="A0A8B3S2F7"/>
<proteinExistence type="predicted"/>
<dbReference type="PROSITE" id="PS50293">
    <property type="entry name" value="TPR_REGION"/>
    <property type="match status" value="1"/>
</dbReference>
<comment type="caution">
    <text evidence="6">The sequence shown here is derived from an EMBL/GenBank/DDBJ whole genome shotgun (WGS) entry which is preliminary data.</text>
</comment>